<name>A0A822YYG7_NELNU</name>
<feature type="transmembrane region" description="Helical" evidence="1">
    <location>
        <begin position="14"/>
        <end position="35"/>
    </location>
</feature>
<sequence length="75" mass="8713">MHNKAINSLDLQEIGIWDISVILPHAIQIVLFLFIRDFEISRWDLAPPLLEMTSKRDEGKIHPLYAGALLKKKYK</sequence>
<dbReference type="AlphaFoldDB" id="A0A822YYG7"/>
<keyword evidence="1" id="KW-1133">Transmembrane helix</keyword>
<comment type="caution">
    <text evidence="2">The sequence shown here is derived from an EMBL/GenBank/DDBJ whole genome shotgun (WGS) entry which is preliminary data.</text>
</comment>
<protein>
    <submittedName>
        <fullName evidence="2">Uncharacterized protein</fullName>
    </submittedName>
</protein>
<gene>
    <name evidence="2" type="ORF">HUJ06_013467</name>
</gene>
<keyword evidence="1" id="KW-0472">Membrane</keyword>
<reference evidence="2 3" key="1">
    <citation type="journal article" date="2020" name="Mol. Biol. Evol.">
        <title>Distinct Expression and Methylation Patterns for Genes with Different Fates following a Single Whole-Genome Duplication in Flowering Plants.</title>
        <authorList>
            <person name="Shi T."/>
            <person name="Rahmani R.S."/>
            <person name="Gugger P.F."/>
            <person name="Wang M."/>
            <person name="Li H."/>
            <person name="Zhang Y."/>
            <person name="Li Z."/>
            <person name="Wang Q."/>
            <person name="Van de Peer Y."/>
            <person name="Marchal K."/>
            <person name="Chen J."/>
        </authorList>
    </citation>
    <scope>NUCLEOTIDE SEQUENCE [LARGE SCALE GENOMIC DNA]</scope>
    <source>
        <tissue evidence="2">Leaf</tissue>
    </source>
</reference>
<accession>A0A822YYG7</accession>
<evidence type="ECO:0000313" key="3">
    <source>
        <dbReference type="Proteomes" id="UP000607653"/>
    </source>
</evidence>
<proteinExistence type="predicted"/>
<dbReference type="Proteomes" id="UP000607653">
    <property type="component" value="Unassembled WGS sequence"/>
</dbReference>
<evidence type="ECO:0000313" key="2">
    <source>
        <dbReference type="EMBL" id="DAD39144.1"/>
    </source>
</evidence>
<organism evidence="2 3">
    <name type="scientific">Nelumbo nucifera</name>
    <name type="common">Sacred lotus</name>
    <dbReference type="NCBI Taxonomy" id="4432"/>
    <lineage>
        <taxon>Eukaryota</taxon>
        <taxon>Viridiplantae</taxon>
        <taxon>Streptophyta</taxon>
        <taxon>Embryophyta</taxon>
        <taxon>Tracheophyta</taxon>
        <taxon>Spermatophyta</taxon>
        <taxon>Magnoliopsida</taxon>
        <taxon>Proteales</taxon>
        <taxon>Nelumbonaceae</taxon>
        <taxon>Nelumbo</taxon>
    </lineage>
</organism>
<keyword evidence="1" id="KW-0812">Transmembrane</keyword>
<dbReference type="EMBL" id="DUZY01000005">
    <property type="protein sequence ID" value="DAD39144.1"/>
    <property type="molecule type" value="Genomic_DNA"/>
</dbReference>
<evidence type="ECO:0000256" key="1">
    <source>
        <dbReference type="SAM" id="Phobius"/>
    </source>
</evidence>
<keyword evidence="3" id="KW-1185">Reference proteome</keyword>